<sequence>MTLHNKNVEFEYLTANSDRFTNDFMNFVLTDVPFFALQDQLLYLMEKRSHTKFRIPGYLTVDSKDHIFYFERIEDQNNTNILRYRYLGMDIIEKPGNIRRNA</sequence>
<reference evidence="1 2" key="1">
    <citation type="submission" date="2023-03" db="EMBL/GenBank/DDBJ databases">
        <authorList>
            <person name="Shen W."/>
            <person name="Cai J."/>
        </authorList>
    </citation>
    <scope>NUCLEOTIDE SEQUENCE [LARGE SCALE GENOMIC DNA]</scope>
    <source>
        <strain evidence="1 2">P72-2</strain>
    </source>
</reference>
<evidence type="ECO:0000313" key="2">
    <source>
        <dbReference type="Proteomes" id="UP001256547"/>
    </source>
</evidence>
<dbReference type="Proteomes" id="UP001256547">
    <property type="component" value="Unassembled WGS sequence"/>
</dbReference>
<keyword evidence="2" id="KW-1185">Reference proteome</keyword>
<protein>
    <submittedName>
        <fullName evidence="1">DUF5960 family protein</fullName>
    </submittedName>
</protein>
<dbReference type="RefSeq" id="WP_311924924.1">
    <property type="nucleotide sequence ID" value="NZ_JARPYR010000030.1"/>
</dbReference>
<comment type="caution">
    <text evidence="1">The sequence shown here is derived from an EMBL/GenBank/DDBJ whole genome shotgun (WGS) entry which is preliminary data.</text>
</comment>
<name>A0ABU3ES76_9ENTE</name>
<dbReference type="EMBL" id="JARPYR010000030">
    <property type="protein sequence ID" value="MDT2597715.1"/>
    <property type="molecule type" value="Genomic_DNA"/>
</dbReference>
<proteinExistence type="predicted"/>
<dbReference type="Pfam" id="PF19385">
    <property type="entry name" value="DUF5960"/>
    <property type="match status" value="1"/>
</dbReference>
<accession>A0ABU3ES76</accession>
<evidence type="ECO:0000313" key="1">
    <source>
        <dbReference type="EMBL" id="MDT2597715.1"/>
    </source>
</evidence>
<gene>
    <name evidence="1" type="ORF">P7D39_11970</name>
</gene>
<dbReference type="InterPro" id="IPR046004">
    <property type="entry name" value="DUF5960"/>
</dbReference>
<organism evidence="1 2">
    <name type="scientific">Enterococcus dongliensis</name>
    <dbReference type="NCBI Taxonomy" id="2559925"/>
    <lineage>
        <taxon>Bacteria</taxon>
        <taxon>Bacillati</taxon>
        <taxon>Bacillota</taxon>
        <taxon>Bacilli</taxon>
        <taxon>Lactobacillales</taxon>
        <taxon>Enterococcaceae</taxon>
        <taxon>Enterococcus</taxon>
    </lineage>
</organism>